<evidence type="ECO:0000256" key="2">
    <source>
        <dbReference type="ARBA" id="ARBA00023002"/>
    </source>
</evidence>
<dbReference type="RefSeq" id="WP_067878811.1">
    <property type="nucleotide sequence ID" value="NZ_CP013979.1"/>
</dbReference>
<dbReference type="Pfam" id="PF00478">
    <property type="entry name" value="IMPDH"/>
    <property type="match status" value="1"/>
</dbReference>
<gene>
    <name evidence="5" type="ORF">ATC03_15035</name>
</gene>
<dbReference type="NCBIfam" id="TIGR01304">
    <property type="entry name" value="IMP_DH_rel_2"/>
    <property type="match status" value="1"/>
</dbReference>
<dbReference type="InterPro" id="IPR005992">
    <property type="entry name" value="IMP_DH-rel2"/>
</dbReference>
<reference evidence="5 6" key="1">
    <citation type="journal article" date="2016" name="Int. J. Syst. Evol. Microbiol.">
        <title>Agromyces aureus sp. nov., isolated from the rhizosphere of Salix caprea L. grown in a heavy-metal-contaminated soil.</title>
        <authorList>
            <person name="Corretto E."/>
            <person name="Antonielli L."/>
            <person name="Sessitsch A."/>
            <person name="Compant S."/>
            <person name="Gorfer M."/>
            <person name="Kuffner M."/>
            <person name="Brader G."/>
        </authorList>
    </citation>
    <scope>NUCLEOTIDE SEQUENCE [LARGE SCALE GENOMIC DNA]</scope>
    <source>
        <strain evidence="5 6">AR33</strain>
    </source>
</reference>
<dbReference type="PANTHER" id="PTHR11911:SF85">
    <property type="entry name" value="INOSINE-5'-MONOPHOSPHATE DEHYDROGENASE"/>
    <property type="match status" value="1"/>
</dbReference>
<proteinExistence type="inferred from homology"/>
<keyword evidence="2" id="KW-0560">Oxidoreductase</keyword>
<evidence type="ECO:0000313" key="6">
    <source>
        <dbReference type="Proteomes" id="UP000078437"/>
    </source>
</evidence>
<feature type="domain" description="IMP dehydrogenase/GMP reductase" evidence="4">
    <location>
        <begin position="18"/>
        <end position="300"/>
    </location>
</feature>
<comment type="similarity">
    <text evidence="1">Belongs to the IMPDH/GMPR family.</text>
</comment>
<reference evidence="6" key="2">
    <citation type="submission" date="2016-01" db="EMBL/GenBank/DDBJ databases">
        <title>Complete genome sequence of Agromyces aureus AR33T and comparison with related organisms.</title>
        <authorList>
            <person name="Corretto E."/>
            <person name="Antonielli L."/>
            <person name="Sessitsch A."/>
            <person name="Brader G."/>
        </authorList>
    </citation>
    <scope>NUCLEOTIDE SEQUENCE [LARGE SCALE GENOMIC DNA]</scope>
    <source>
        <strain evidence="6">AR33</strain>
    </source>
</reference>
<protein>
    <submittedName>
        <fullName evidence="5">Guanosine monophosphate reductase</fullName>
    </submittedName>
</protein>
<name>A0A191WI29_9MICO</name>
<dbReference type="CDD" id="cd00381">
    <property type="entry name" value="IMPDH"/>
    <property type="match status" value="1"/>
</dbReference>
<dbReference type="EMBL" id="CP013979">
    <property type="protein sequence ID" value="ANJ27828.1"/>
    <property type="molecule type" value="Genomic_DNA"/>
</dbReference>
<keyword evidence="3" id="KW-0520">NAD</keyword>
<sequence length="375" mass="39679">MVTQEIEIGRSKRGRRVYAFDDIAIVPSRRTRDPEDVSTTWSIDAYQFDIPFLAAPMDSVVSPQTAIMMGQLGGLGVLDLEGLWTRYEDPEPVLAEIRNLAPEAATQRMQELYSEPIKPELVTARLAEIRASGVTVAGALSPQRTQELYETVVAAGVDLFVIRGTTVSAEHVSKNVEPLNLKKFIYELDVPVVVGGASTYTAALHLMRTGAAGVLVGFGGGAASTTRATLGIHAPMATAVADVAGARRDYLDESGGRYVHVIADGGLGTSGDIVKAIACGADAVMLGAALARATDAPGGGYHWGAEAHHSKLPRGRRVHVGQIGELEQVLYGPAPAADGSANLVGALRRSMATTGYSDLKEFQRVEVVVAPYQSV</sequence>
<accession>A0A191WI29</accession>
<evidence type="ECO:0000259" key="4">
    <source>
        <dbReference type="Pfam" id="PF00478"/>
    </source>
</evidence>
<dbReference type="InterPro" id="IPR005990">
    <property type="entry name" value="IMP_DH"/>
</dbReference>
<keyword evidence="6" id="KW-1185">Reference proteome</keyword>
<dbReference type="KEGG" id="agy:ATC03_15035"/>
<dbReference type="SMART" id="SM01240">
    <property type="entry name" value="IMPDH"/>
    <property type="match status" value="1"/>
</dbReference>
<evidence type="ECO:0000313" key="5">
    <source>
        <dbReference type="EMBL" id="ANJ27828.1"/>
    </source>
</evidence>
<dbReference type="STRING" id="453304.ATC03_15035"/>
<dbReference type="GO" id="GO:0006183">
    <property type="term" value="P:GTP biosynthetic process"/>
    <property type="evidence" value="ECO:0007669"/>
    <property type="project" value="TreeGrafter"/>
</dbReference>
<evidence type="ECO:0000256" key="3">
    <source>
        <dbReference type="ARBA" id="ARBA00023027"/>
    </source>
</evidence>
<dbReference type="InterPro" id="IPR001093">
    <property type="entry name" value="IMP_DH_GMPRt"/>
</dbReference>
<dbReference type="AlphaFoldDB" id="A0A191WI29"/>
<evidence type="ECO:0000256" key="1">
    <source>
        <dbReference type="ARBA" id="ARBA00005502"/>
    </source>
</evidence>
<dbReference type="FunFam" id="3.20.20.70:FF:000060">
    <property type="entry name" value="IMP dehydrogenase subunit"/>
    <property type="match status" value="1"/>
</dbReference>
<dbReference type="PANTHER" id="PTHR11911">
    <property type="entry name" value="INOSINE-5-MONOPHOSPHATE DEHYDROGENASE RELATED"/>
    <property type="match status" value="1"/>
</dbReference>
<dbReference type="Gene3D" id="3.20.20.70">
    <property type="entry name" value="Aldolase class I"/>
    <property type="match status" value="1"/>
</dbReference>
<dbReference type="OrthoDB" id="9805398at2"/>
<dbReference type="InterPro" id="IPR013785">
    <property type="entry name" value="Aldolase_TIM"/>
</dbReference>
<dbReference type="SUPFAM" id="SSF51412">
    <property type="entry name" value="Inosine monophosphate dehydrogenase (IMPDH)"/>
    <property type="match status" value="1"/>
</dbReference>
<dbReference type="Proteomes" id="UP000078437">
    <property type="component" value="Chromosome"/>
</dbReference>
<organism evidence="5 6">
    <name type="scientific">Agromyces aureus</name>
    <dbReference type="NCBI Taxonomy" id="453304"/>
    <lineage>
        <taxon>Bacteria</taxon>
        <taxon>Bacillati</taxon>
        <taxon>Actinomycetota</taxon>
        <taxon>Actinomycetes</taxon>
        <taxon>Micrococcales</taxon>
        <taxon>Microbacteriaceae</taxon>
        <taxon>Agromyces</taxon>
    </lineage>
</organism>
<dbReference type="GO" id="GO:0003938">
    <property type="term" value="F:IMP dehydrogenase activity"/>
    <property type="evidence" value="ECO:0007669"/>
    <property type="project" value="InterPro"/>
</dbReference>